<dbReference type="GO" id="GO:0003677">
    <property type="term" value="F:DNA binding"/>
    <property type="evidence" value="ECO:0007669"/>
    <property type="project" value="UniProtKB-KW"/>
</dbReference>
<evidence type="ECO:0000256" key="1">
    <source>
        <dbReference type="ARBA" id="ARBA00023015"/>
    </source>
</evidence>
<keyword evidence="1" id="KW-0805">Transcription regulation</keyword>
<reference evidence="5 6" key="1">
    <citation type="submission" date="2019-02" db="EMBL/GenBank/DDBJ databases">
        <title>Isolation and identification of novel species under the genus Muribaculum.</title>
        <authorList>
            <person name="Miyake S."/>
            <person name="Ding Y."/>
            <person name="Low A."/>
            <person name="Soh M."/>
            <person name="Seedorf H."/>
        </authorList>
    </citation>
    <scope>NUCLEOTIDE SEQUENCE [LARGE SCALE GENOMIC DNA]</scope>
    <source>
        <strain evidence="5 6">TLL-A3</strain>
    </source>
</reference>
<evidence type="ECO:0000313" key="5">
    <source>
        <dbReference type="EMBL" id="TGG39953.1"/>
    </source>
</evidence>
<dbReference type="InterPro" id="IPR036286">
    <property type="entry name" value="LexA/Signal_pep-like_sf"/>
</dbReference>
<dbReference type="EMBL" id="SJSA01000001">
    <property type="protein sequence ID" value="TGG39953.1"/>
    <property type="molecule type" value="Genomic_DNA"/>
</dbReference>
<dbReference type="InterPro" id="IPR015927">
    <property type="entry name" value="Peptidase_S24_S26A/B/C"/>
</dbReference>
<dbReference type="PROSITE" id="PS50943">
    <property type="entry name" value="HTH_CROC1"/>
    <property type="match status" value="1"/>
</dbReference>
<dbReference type="PANTHER" id="PTHR40661">
    <property type="match status" value="1"/>
</dbReference>
<dbReference type="SUPFAM" id="SSF51306">
    <property type="entry name" value="LexA/Signal peptidase"/>
    <property type="match status" value="1"/>
</dbReference>
<dbReference type="Gene3D" id="2.10.109.10">
    <property type="entry name" value="Umud Fragment, subunit A"/>
    <property type="match status" value="1"/>
</dbReference>
<dbReference type="Gene3D" id="1.10.260.40">
    <property type="entry name" value="lambda repressor-like DNA-binding domains"/>
    <property type="match status" value="1"/>
</dbReference>
<dbReference type="Pfam" id="PF00717">
    <property type="entry name" value="Peptidase_S24"/>
    <property type="match status" value="1"/>
</dbReference>
<gene>
    <name evidence="5" type="ORF">EZ315_04285</name>
</gene>
<proteinExistence type="predicted"/>
<dbReference type="Proteomes" id="UP000297635">
    <property type="component" value="Unassembled WGS sequence"/>
</dbReference>
<accession>A0A4Z0V8F2</accession>
<dbReference type="InterPro" id="IPR001387">
    <property type="entry name" value="Cro/C1-type_HTH"/>
</dbReference>
<dbReference type="PANTHER" id="PTHR40661:SF1">
    <property type="entry name" value="HTH CRO_C1-TYPE DOMAIN-CONTAINING PROTEIN"/>
    <property type="match status" value="1"/>
</dbReference>
<sequence>MHNNCSDNTHKAHDSGHESDITERLRYIMQQKHLTQRKLAHMLRLDPSNLSKVMTGKLPFTEGLINRIVVDLGISKPWLRDGAGVPYDKPALTHEIAVSAESMQPVNNSPGGVPVYDIDVTAGCRNLEQIFSETHPIGMVNIPQLPPDSHLVKVRGDSMSPRINNGGYVAIRPIRDPRNIFWGQIYVVQLDEYRLIKYIRRHNDPDMVILHSDNPAYDDMDVDRRDIRALYIVEAILNYEVS</sequence>
<dbReference type="SMART" id="SM00530">
    <property type="entry name" value="HTH_XRE"/>
    <property type="match status" value="1"/>
</dbReference>
<dbReference type="InterPro" id="IPR010982">
    <property type="entry name" value="Lambda_DNA-bd_dom_sf"/>
</dbReference>
<dbReference type="SUPFAM" id="SSF47413">
    <property type="entry name" value="lambda repressor-like DNA-binding domains"/>
    <property type="match status" value="1"/>
</dbReference>
<dbReference type="CDD" id="cd06529">
    <property type="entry name" value="S24_LexA-like"/>
    <property type="match status" value="1"/>
</dbReference>
<dbReference type="InterPro" id="IPR039418">
    <property type="entry name" value="LexA-like"/>
</dbReference>
<name>A0A4Z0V8F2_9BACT</name>
<evidence type="ECO:0000259" key="4">
    <source>
        <dbReference type="PROSITE" id="PS50943"/>
    </source>
</evidence>
<keyword evidence="3" id="KW-0804">Transcription</keyword>
<organism evidence="5 6">
    <name type="scientific">Duncaniella freteri</name>
    <dbReference type="NCBI Taxonomy" id="2530391"/>
    <lineage>
        <taxon>Bacteria</taxon>
        <taxon>Pseudomonadati</taxon>
        <taxon>Bacteroidota</taxon>
        <taxon>Bacteroidia</taxon>
        <taxon>Bacteroidales</taxon>
        <taxon>Muribaculaceae</taxon>
        <taxon>Duncaniella</taxon>
    </lineage>
</organism>
<comment type="caution">
    <text evidence="5">The sequence shown here is derived from an EMBL/GenBank/DDBJ whole genome shotgun (WGS) entry which is preliminary data.</text>
</comment>
<dbReference type="AlphaFoldDB" id="A0A4Z0V8F2"/>
<dbReference type="RefSeq" id="WP_135470908.1">
    <property type="nucleotide sequence ID" value="NZ_CASJDB010000015.1"/>
</dbReference>
<protein>
    <recommendedName>
        <fullName evidence="4">HTH cro/C1-type domain-containing protein</fullName>
    </recommendedName>
</protein>
<evidence type="ECO:0000313" key="6">
    <source>
        <dbReference type="Proteomes" id="UP000297635"/>
    </source>
</evidence>
<keyword evidence="2" id="KW-0238">DNA-binding</keyword>
<keyword evidence="6" id="KW-1185">Reference proteome</keyword>
<evidence type="ECO:0000256" key="2">
    <source>
        <dbReference type="ARBA" id="ARBA00023125"/>
    </source>
</evidence>
<dbReference type="CDD" id="cd00093">
    <property type="entry name" value="HTH_XRE"/>
    <property type="match status" value="1"/>
</dbReference>
<evidence type="ECO:0000256" key="3">
    <source>
        <dbReference type="ARBA" id="ARBA00023163"/>
    </source>
</evidence>
<feature type="domain" description="HTH cro/C1-type" evidence="4">
    <location>
        <begin position="25"/>
        <end position="79"/>
    </location>
</feature>
<dbReference type="GeneID" id="82149000"/>